<dbReference type="Proteomes" id="UP001235269">
    <property type="component" value="Unassembled WGS sequence"/>
</dbReference>
<comment type="caution">
    <text evidence="1">The sequence shown here is derived from an EMBL/GenBank/DDBJ whole genome shotgun (WGS) entry which is preliminary data.</text>
</comment>
<name>A0ABU0IJN4_9HYPH</name>
<keyword evidence="2" id="KW-1185">Reference proteome</keyword>
<evidence type="ECO:0000313" key="2">
    <source>
        <dbReference type="Proteomes" id="UP001235269"/>
    </source>
</evidence>
<dbReference type="EMBL" id="JAUSWH010000037">
    <property type="protein sequence ID" value="MDQ0458473.1"/>
    <property type="molecule type" value="Genomic_DNA"/>
</dbReference>
<dbReference type="RefSeq" id="WP_307160547.1">
    <property type="nucleotide sequence ID" value="NZ_JAUSWH010000037.1"/>
</dbReference>
<evidence type="ECO:0000313" key="1">
    <source>
        <dbReference type="EMBL" id="MDQ0458473.1"/>
    </source>
</evidence>
<proteinExistence type="predicted"/>
<sequence>MPLLLGIPLVEWLLGGTALGAAGWLYYRPGGTKDQLVNALSKPSPVQMSEHADEAASTDLDQGVATDTCSTCFPPECLDAVAKVKEALYRNKRLPGADGGQHGYLNRMVEQMCGKSGPGTDSWRNHITQLVGEQKKISDGMRDLRTAKCPIEQLLSRDERLAINNIVGGGNGWSPQTIPWKGPNHPDCFNFGEKISSGRLSDFLNVIRPQ</sequence>
<gene>
    <name evidence="1" type="ORF">QO005_004837</name>
</gene>
<accession>A0ABU0IJN4</accession>
<reference evidence="1 2" key="1">
    <citation type="submission" date="2023-07" db="EMBL/GenBank/DDBJ databases">
        <title>Genomic Encyclopedia of Type Strains, Phase IV (KMG-IV): sequencing the most valuable type-strain genomes for metagenomic binning, comparative biology and taxonomic classification.</title>
        <authorList>
            <person name="Goeker M."/>
        </authorList>
    </citation>
    <scope>NUCLEOTIDE SEQUENCE [LARGE SCALE GENOMIC DNA]</scope>
    <source>
        <strain evidence="1 2">DSM 100301</strain>
    </source>
</reference>
<organism evidence="1 2">
    <name type="scientific">Rhizobium paknamense</name>
    <dbReference type="NCBI Taxonomy" id="1206817"/>
    <lineage>
        <taxon>Bacteria</taxon>
        <taxon>Pseudomonadati</taxon>
        <taxon>Pseudomonadota</taxon>
        <taxon>Alphaproteobacteria</taxon>
        <taxon>Hyphomicrobiales</taxon>
        <taxon>Rhizobiaceae</taxon>
        <taxon>Rhizobium/Agrobacterium group</taxon>
        <taxon>Rhizobium</taxon>
    </lineage>
</organism>
<protein>
    <submittedName>
        <fullName evidence="1">Uncharacterized protein</fullName>
    </submittedName>
</protein>